<feature type="region of interest" description="Disordered" evidence="1">
    <location>
        <begin position="23"/>
        <end position="63"/>
    </location>
</feature>
<feature type="region of interest" description="Disordered" evidence="1">
    <location>
        <begin position="169"/>
        <end position="197"/>
    </location>
</feature>
<gene>
    <name evidence="2" type="ORF">MRATA1EN1_LOCUS17217</name>
</gene>
<feature type="compositionally biased region" description="Low complexity" evidence="1">
    <location>
        <begin position="170"/>
        <end position="181"/>
    </location>
</feature>
<sequence length="197" mass="20062">WLFVVIGPPPSSAKCHMCSQAGGCGSQGAVRPEQRWEAGARARQSSSGSWSVPSSPDLQPQVGHEDAGEALKTFSAFRKGSIPRLLSPDPPRSGSGCGSPQPASLGSGRWPLSHADAPPGRAGTLQPALHGSRGVCLNAALVLPVTLGALPGAAAPQMNSRALCLPLEAPGGLQPQQDQLPRAPSMPGSEGLCHPPP</sequence>
<accession>A0ABN8Z339</accession>
<keyword evidence="3" id="KW-1185">Reference proteome</keyword>
<feature type="compositionally biased region" description="Low complexity" evidence="1">
    <location>
        <begin position="45"/>
        <end position="55"/>
    </location>
</feature>
<dbReference type="EMBL" id="OX459964">
    <property type="protein sequence ID" value="CAI9168255.1"/>
    <property type="molecule type" value="Genomic_DNA"/>
</dbReference>
<proteinExistence type="predicted"/>
<name>A0ABN8Z339_RANTA</name>
<feature type="non-terminal residue" evidence="2">
    <location>
        <position position="1"/>
    </location>
</feature>
<evidence type="ECO:0000313" key="3">
    <source>
        <dbReference type="Proteomes" id="UP001176941"/>
    </source>
</evidence>
<reference evidence="2" key="1">
    <citation type="submission" date="2023-04" db="EMBL/GenBank/DDBJ databases">
        <authorList>
            <consortium name="ELIXIR-Norway"/>
        </authorList>
    </citation>
    <scope>NUCLEOTIDE SEQUENCE [LARGE SCALE GENOMIC DNA]</scope>
</reference>
<evidence type="ECO:0000313" key="2">
    <source>
        <dbReference type="EMBL" id="CAI9168255.1"/>
    </source>
</evidence>
<protein>
    <submittedName>
        <fullName evidence="2">Uncharacterized protein</fullName>
    </submittedName>
</protein>
<dbReference type="Proteomes" id="UP001176941">
    <property type="component" value="Chromosome 28"/>
</dbReference>
<evidence type="ECO:0000256" key="1">
    <source>
        <dbReference type="SAM" id="MobiDB-lite"/>
    </source>
</evidence>
<feature type="region of interest" description="Disordered" evidence="1">
    <location>
        <begin position="81"/>
        <end position="125"/>
    </location>
</feature>
<organism evidence="2 3">
    <name type="scientific">Rangifer tarandus platyrhynchus</name>
    <name type="common">Svalbard reindeer</name>
    <dbReference type="NCBI Taxonomy" id="3082113"/>
    <lineage>
        <taxon>Eukaryota</taxon>
        <taxon>Metazoa</taxon>
        <taxon>Chordata</taxon>
        <taxon>Craniata</taxon>
        <taxon>Vertebrata</taxon>
        <taxon>Euteleostomi</taxon>
        <taxon>Mammalia</taxon>
        <taxon>Eutheria</taxon>
        <taxon>Laurasiatheria</taxon>
        <taxon>Artiodactyla</taxon>
        <taxon>Ruminantia</taxon>
        <taxon>Pecora</taxon>
        <taxon>Cervidae</taxon>
        <taxon>Odocoileinae</taxon>
        <taxon>Rangifer</taxon>
    </lineage>
</organism>